<dbReference type="Gene3D" id="1.10.10.10">
    <property type="entry name" value="Winged helix-like DNA-binding domain superfamily/Winged helix DNA-binding domain"/>
    <property type="match status" value="2"/>
</dbReference>
<accession>A0A375I271</accession>
<protein>
    <submittedName>
        <fullName evidence="6">Segregation and condensation complex subunit ScpB</fullName>
    </submittedName>
</protein>
<name>A0A375I271_9ACTN</name>
<evidence type="ECO:0000256" key="2">
    <source>
        <dbReference type="ARBA" id="ARBA00022618"/>
    </source>
</evidence>
<evidence type="ECO:0000256" key="1">
    <source>
        <dbReference type="ARBA" id="ARBA00022490"/>
    </source>
</evidence>
<keyword evidence="3" id="KW-0159">Chromosome partition</keyword>
<evidence type="ECO:0000313" key="7">
    <source>
        <dbReference type="Proteomes" id="UP000265962"/>
    </source>
</evidence>
<keyword evidence="7" id="KW-1185">Reference proteome</keyword>
<organism evidence="6 7">
    <name type="scientific">Propionibacterium ruminifibrarum</name>
    <dbReference type="NCBI Taxonomy" id="1962131"/>
    <lineage>
        <taxon>Bacteria</taxon>
        <taxon>Bacillati</taxon>
        <taxon>Actinomycetota</taxon>
        <taxon>Actinomycetes</taxon>
        <taxon>Propionibacteriales</taxon>
        <taxon>Propionibacteriaceae</taxon>
        <taxon>Propionibacterium</taxon>
    </lineage>
</organism>
<dbReference type="GO" id="GO:0051301">
    <property type="term" value="P:cell division"/>
    <property type="evidence" value="ECO:0007669"/>
    <property type="project" value="UniProtKB-KW"/>
</dbReference>
<keyword evidence="2" id="KW-0132">Cell division</keyword>
<dbReference type="Proteomes" id="UP000265962">
    <property type="component" value="Unassembled WGS sequence"/>
</dbReference>
<dbReference type="InterPro" id="IPR005234">
    <property type="entry name" value="ScpB_csome_segregation"/>
</dbReference>
<gene>
    <name evidence="6" type="ORF">PROPJV5_1897</name>
</gene>
<dbReference type="EMBL" id="OMOH01000007">
    <property type="protein sequence ID" value="SPF68922.1"/>
    <property type="molecule type" value="Genomic_DNA"/>
</dbReference>
<evidence type="ECO:0000313" key="6">
    <source>
        <dbReference type="EMBL" id="SPF68922.1"/>
    </source>
</evidence>
<feature type="compositionally biased region" description="Basic and acidic residues" evidence="5">
    <location>
        <begin position="246"/>
        <end position="256"/>
    </location>
</feature>
<dbReference type="SUPFAM" id="SSF46785">
    <property type="entry name" value="Winged helix' DNA-binding domain"/>
    <property type="match status" value="2"/>
</dbReference>
<reference evidence="7" key="1">
    <citation type="submission" date="2018-02" db="EMBL/GenBank/DDBJ databases">
        <authorList>
            <person name="Hornung B."/>
        </authorList>
    </citation>
    <scope>NUCLEOTIDE SEQUENCE [LARGE SCALE GENOMIC DNA]</scope>
</reference>
<dbReference type="InterPro" id="IPR036390">
    <property type="entry name" value="WH_DNA-bd_sf"/>
</dbReference>
<keyword evidence="4" id="KW-0131">Cell cycle</keyword>
<feature type="region of interest" description="Disordered" evidence="5">
    <location>
        <begin position="1"/>
        <end position="33"/>
    </location>
</feature>
<dbReference type="InterPro" id="IPR036388">
    <property type="entry name" value="WH-like_DNA-bd_sf"/>
</dbReference>
<dbReference type="Pfam" id="PF04079">
    <property type="entry name" value="SMC_ScpB"/>
    <property type="match status" value="1"/>
</dbReference>
<keyword evidence="1" id="KW-0963">Cytoplasm</keyword>
<dbReference type="PANTHER" id="PTHR34298:SF2">
    <property type="entry name" value="SEGREGATION AND CONDENSATION PROTEIN B"/>
    <property type="match status" value="1"/>
</dbReference>
<dbReference type="PANTHER" id="PTHR34298">
    <property type="entry name" value="SEGREGATION AND CONDENSATION PROTEIN B"/>
    <property type="match status" value="1"/>
</dbReference>
<dbReference type="GO" id="GO:0051304">
    <property type="term" value="P:chromosome separation"/>
    <property type="evidence" value="ECO:0007669"/>
    <property type="project" value="InterPro"/>
</dbReference>
<feature type="region of interest" description="Disordered" evidence="5">
    <location>
        <begin position="216"/>
        <end position="263"/>
    </location>
</feature>
<dbReference type="AlphaFoldDB" id="A0A375I271"/>
<evidence type="ECO:0000256" key="3">
    <source>
        <dbReference type="ARBA" id="ARBA00022829"/>
    </source>
</evidence>
<evidence type="ECO:0000256" key="4">
    <source>
        <dbReference type="ARBA" id="ARBA00023306"/>
    </source>
</evidence>
<sequence length="263" mass="27834">MSDEGQPMPGTAHQPDTTAAESADAAGGDRVPRPEEISGLLEALLIMSEEPADETALAEAVGAPTEVVREALDGLARFYDESGRGFQLRRVGGGWRYHTRPEHHDTIAAWVRSGGQNRLTQASMETLAVIAYLQPVPRSRVSAVRGVNVDGVVRTLLARGLIDEQGADASTGAGLLVTTDYFLARLGLDSLEQLPDIAPLLPEASVLEAELAHLARPAEDTEEQDGHEDESGPGAPGAGPAMGAPGKEEERTHDEPDQQQPGE</sequence>
<evidence type="ECO:0000256" key="5">
    <source>
        <dbReference type="SAM" id="MobiDB-lite"/>
    </source>
</evidence>
<proteinExistence type="predicted"/>
<dbReference type="RefSeq" id="WP_239018454.1">
    <property type="nucleotide sequence ID" value="NZ_OMOH01000007.1"/>
</dbReference>